<dbReference type="EMBL" id="JANPWB010000011">
    <property type="protein sequence ID" value="KAJ1125379.1"/>
    <property type="molecule type" value="Genomic_DNA"/>
</dbReference>
<feature type="region of interest" description="Disordered" evidence="1">
    <location>
        <begin position="56"/>
        <end position="86"/>
    </location>
</feature>
<keyword evidence="3" id="KW-1185">Reference proteome</keyword>
<gene>
    <name evidence="2" type="ORF">NDU88_003811</name>
</gene>
<name>A0AAV7PDW7_PLEWA</name>
<proteinExistence type="predicted"/>
<dbReference type="Proteomes" id="UP001066276">
    <property type="component" value="Chromosome 7"/>
</dbReference>
<accession>A0AAV7PDW7</accession>
<protein>
    <submittedName>
        <fullName evidence="2">Uncharacterized protein</fullName>
    </submittedName>
</protein>
<sequence length="86" mass="9549">MALQLLVEEMRQGKSQRNIGFWLPDTAVSEGDEFMGHMHWPLMLGRTAVHAGKEVPPWGLETKSSPHRSSSLQGGWAHLIKEGDNG</sequence>
<evidence type="ECO:0000313" key="2">
    <source>
        <dbReference type="EMBL" id="KAJ1125379.1"/>
    </source>
</evidence>
<organism evidence="2 3">
    <name type="scientific">Pleurodeles waltl</name>
    <name type="common">Iberian ribbed newt</name>
    <dbReference type="NCBI Taxonomy" id="8319"/>
    <lineage>
        <taxon>Eukaryota</taxon>
        <taxon>Metazoa</taxon>
        <taxon>Chordata</taxon>
        <taxon>Craniata</taxon>
        <taxon>Vertebrata</taxon>
        <taxon>Euteleostomi</taxon>
        <taxon>Amphibia</taxon>
        <taxon>Batrachia</taxon>
        <taxon>Caudata</taxon>
        <taxon>Salamandroidea</taxon>
        <taxon>Salamandridae</taxon>
        <taxon>Pleurodelinae</taxon>
        <taxon>Pleurodeles</taxon>
    </lineage>
</organism>
<evidence type="ECO:0000256" key="1">
    <source>
        <dbReference type="SAM" id="MobiDB-lite"/>
    </source>
</evidence>
<comment type="caution">
    <text evidence="2">The sequence shown here is derived from an EMBL/GenBank/DDBJ whole genome shotgun (WGS) entry which is preliminary data.</text>
</comment>
<evidence type="ECO:0000313" key="3">
    <source>
        <dbReference type="Proteomes" id="UP001066276"/>
    </source>
</evidence>
<reference evidence="2" key="1">
    <citation type="journal article" date="2022" name="bioRxiv">
        <title>Sequencing and chromosome-scale assembly of the giantPleurodeles waltlgenome.</title>
        <authorList>
            <person name="Brown T."/>
            <person name="Elewa A."/>
            <person name="Iarovenko S."/>
            <person name="Subramanian E."/>
            <person name="Araus A.J."/>
            <person name="Petzold A."/>
            <person name="Susuki M."/>
            <person name="Suzuki K.-i.T."/>
            <person name="Hayashi T."/>
            <person name="Toyoda A."/>
            <person name="Oliveira C."/>
            <person name="Osipova E."/>
            <person name="Leigh N.D."/>
            <person name="Simon A."/>
            <person name="Yun M.H."/>
        </authorList>
    </citation>
    <scope>NUCLEOTIDE SEQUENCE</scope>
    <source>
        <strain evidence="2">20211129_DDA</strain>
        <tissue evidence="2">Liver</tissue>
    </source>
</reference>
<dbReference type="AlphaFoldDB" id="A0AAV7PDW7"/>